<reference evidence="25 26" key="1">
    <citation type="journal article" date="2021" name="Plant Biotechnol. J.">
        <title>Multi-omics assisted identification of the key and species-specific regulatory components of drought-tolerant mechanisms in Gossypium stocksii.</title>
        <authorList>
            <person name="Yu D."/>
            <person name="Ke L."/>
            <person name="Zhang D."/>
            <person name="Wu Y."/>
            <person name="Sun Y."/>
            <person name="Mei J."/>
            <person name="Sun J."/>
            <person name="Sun Y."/>
        </authorList>
    </citation>
    <scope>NUCLEOTIDE SEQUENCE [LARGE SCALE GENOMIC DNA]</scope>
    <source>
        <strain evidence="26">cv. E1</strain>
        <tissue evidence="25">Leaf</tissue>
    </source>
</reference>
<organism evidence="25 26">
    <name type="scientific">Gossypium stocksii</name>
    <dbReference type="NCBI Taxonomy" id="47602"/>
    <lineage>
        <taxon>Eukaryota</taxon>
        <taxon>Viridiplantae</taxon>
        <taxon>Streptophyta</taxon>
        <taxon>Embryophyta</taxon>
        <taxon>Tracheophyta</taxon>
        <taxon>Spermatophyta</taxon>
        <taxon>Magnoliopsida</taxon>
        <taxon>eudicotyledons</taxon>
        <taxon>Gunneridae</taxon>
        <taxon>Pentapetalae</taxon>
        <taxon>rosids</taxon>
        <taxon>malvids</taxon>
        <taxon>Malvales</taxon>
        <taxon>Malvaceae</taxon>
        <taxon>Malvoideae</taxon>
        <taxon>Gossypium</taxon>
    </lineage>
</organism>
<evidence type="ECO:0000256" key="1">
    <source>
        <dbReference type="ARBA" id="ARBA00004236"/>
    </source>
</evidence>
<protein>
    <recommendedName>
        <fullName evidence="4">non-specific serine/threonine protein kinase</fullName>
        <ecNumber evidence="4">2.7.11.1</ecNumber>
    </recommendedName>
</protein>
<dbReference type="InterPro" id="IPR008266">
    <property type="entry name" value="Tyr_kinase_AS"/>
</dbReference>
<evidence type="ECO:0000256" key="17">
    <source>
        <dbReference type="ARBA" id="ARBA00023136"/>
    </source>
</evidence>
<proteinExistence type="inferred from homology"/>
<dbReference type="GO" id="GO:0004674">
    <property type="term" value="F:protein serine/threonine kinase activity"/>
    <property type="evidence" value="ECO:0007669"/>
    <property type="project" value="UniProtKB-KW"/>
</dbReference>
<dbReference type="Pfam" id="PF00069">
    <property type="entry name" value="Pkinase"/>
    <property type="match status" value="1"/>
</dbReference>
<evidence type="ECO:0000256" key="8">
    <source>
        <dbReference type="ARBA" id="ARBA00022614"/>
    </source>
</evidence>
<dbReference type="Gene3D" id="3.80.10.10">
    <property type="entry name" value="Ribonuclease Inhibitor"/>
    <property type="match status" value="3"/>
</dbReference>
<evidence type="ECO:0000256" key="19">
    <source>
        <dbReference type="ARBA" id="ARBA00023180"/>
    </source>
</evidence>
<comment type="caution">
    <text evidence="25">The sequence shown here is derived from an EMBL/GenBank/DDBJ whole genome shotgun (WGS) entry which is preliminary data.</text>
</comment>
<dbReference type="InterPro" id="IPR000719">
    <property type="entry name" value="Prot_kinase_dom"/>
</dbReference>
<dbReference type="EC" id="2.7.11.1" evidence="4"/>
<gene>
    <name evidence="25" type="ORF">J1N35_030321</name>
</gene>
<dbReference type="FunFam" id="3.30.200.20:FF:000309">
    <property type="entry name" value="Leucine-rich repeat receptor protein kinase MSP1"/>
    <property type="match status" value="2"/>
</dbReference>
<dbReference type="FunFam" id="3.80.10.10:FF:000041">
    <property type="entry name" value="LRR receptor-like serine/threonine-protein kinase ERECTA"/>
    <property type="match status" value="1"/>
</dbReference>
<dbReference type="InterPro" id="IPR055414">
    <property type="entry name" value="LRR_R13L4/SHOC2-like"/>
</dbReference>
<keyword evidence="9" id="KW-0808">Transferase</keyword>
<evidence type="ECO:0000256" key="4">
    <source>
        <dbReference type="ARBA" id="ARBA00012513"/>
    </source>
</evidence>
<dbReference type="FunFam" id="3.80.10.10:FF:000177">
    <property type="entry name" value="Leucine-rich repeat receptor-like serine/threonine-protein kinase At1g17230"/>
    <property type="match status" value="2"/>
</dbReference>
<dbReference type="Pfam" id="PF07714">
    <property type="entry name" value="PK_Tyr_Ser-Thr"/>
    <property type="match status" value="1"/>
</dbReference>
<keyword evidence="5" id="KW-1003">Cell membrane</keyword>
<comment type="subcellular location">
    <subcellularLocation>
        <location evidence="1">Cell membrane</location>
    </subcellularLocation>
    <subcellularLocation>
        <location evidence="2">Membrane</location>
        <topology evidence="2">Single-pass type I membrane protein</topology>
    </subcellularLocation>
</comment>
<dbReference type="InterPro" id="IPR017441">
    <property type="entry name" value="Protein_kinase_ATP_BS"/>
</dbReference>
<dbReference type="SMART" id="SM00369">
    <property type="entry name" value="LRR_TYP"/>
    <property type="match status" value="10"/>
</dbReference>
<evidence type="ECO:0000313" key="26">
    <source>
        <dbReference type="Proteomes" id="UP000828251"/>
    </source>
</evidence>
<dbReference type="SUPFAM" id="SSF52058">
    <property type="entry name" value="L domain-like"/>
    <property type="match status" value="2"/>
</dbReference>
<keyword evidence="11" id="KW-0732">Signal</keyword>
<sequence>MLNNSLSGNIPSEIGNLSSLQELYIDNNQLTGSIPSTFGNLKHLRLLYLSTNSLSGSIPSEFGRMESLNELALFKNNLSGFIPPSLGNLTDLTILQLYENKLFGPIPEELGNLKLLVFLEVSQNQLNGSIPSSFANLSNLETLFLRDNQLSGPIPQEIGNFMKMWMLELDENQFTGQLPQNICRGGTLEYFIANDNHFRGPIPKDLKNCSSLKRVRLERNRLTGNISEDFGVYPSLEFISLSDNDFYGEISPQWALCNNLSSLQIARNNISGRIPPELGNSAQLQALDLSSNHLVGKIPKELTKLASLTRLILSGNQLSGSIPMEVGSFSQLEYLDLSANGLSQSIPETIGDMLKLHYLNLSSNNFSLGIPPQIGKLVQVNELDLSHNVLSGDIPTQIQSLQSLSMLNLSYNNLSGSITIFDELRGLVHVNIAHNELQGPIPDIPAFQNAPIQALEGNKGLCGNVSGLKPCKLSKNGHHKLLYAIMFPLLGAAILLIVILALYFSFKSRGKHADEESESSLISASLFAISSFDGKLLYSEIISATNNFDSSCCIGKGGYGNVYRVELSSGDIVAVKKVHPLRADEVRAAKEFQNEVMACIEIRHRNIVKFYGFCWSTEQSFLVYKYLEKGSLATNLSNEEAGKELDWEKRVNIIKGVAHALSYLHNDCSPPIVHRDLSSNNVLLDAEFEAHVSDFGTAKLLNPDSSNWTNLAGTYGYVAPELAYTMRVSEKCDVYSFGVLTMEVIMGAHPGDLISTQPSSSLEMRLLVKDVLDQRPLPPSTDVQDKLESVMEIAFMCLAENPHSRPTMYAISQQPSGPIPQEIGNLMKMWMLELDGNQFTGQLPQNICRGGTLEYFIANDNHFRGPIPKDLKNCSSLKRVRLERNRLTGNISEDFGVYSSLKFISLSDNDFYGEISPQWASCNNLSSLQIARNNITSRIPPELGNSAQLQALDLSSNHLVGEIPKELTKLASLTRLILSGNQLSGSIPMEVVSFSQLEYLDLSVNRLSQSIPETIADMLKLYYLNLSSNNFSHGIPRQIGKLVQVNELDLSHNMLSGEIPTQFQSLQSLSTLNLSYNNLSGSITIFNELRGLVQVDIAHNELDGAAVLSIAILALFFGFKKKGTDVDEERESTKIDENLFAIWSVDGRLLYAEIISATKNFNSQCCIRKGEYGNVYQVELSSGDIVAVKKVLPLHADEVRTAKEFQNELMALLDIQHGNIVKFYGFCCSAEQSFLVYKYLEKGSLATNLSNDETAKELDWDKRLNIINGVAYALSYLHHDCSPPIVHRDLTSNNVLLDLELEAHISGFGMAKLLNPDSSNWTNLAGTYGYVAPELAYTMKVTEKCDVYSFGVLILEVIVGARPGDLIATLPSSSLEMRLLVKDVLDQKPLPPSAYIQDKLVSLMKIAFMCLADNPHSRPTMCAVSQLLAS</sequence>
<keyword evidence="14" id="KW-0418">Kinase</keyword>
<comment type="catalytic activity">
    <reaction evidence="20">
        <text>L-threonyl-[protein] + ATP = O-phospho-L-threonyl-[protein] + ADP + H(+)</text>
        <dbReference type="Rhea" id="RHEA:46608"/>
        <dbReference type="Rhea" id="RHEA-COMP:11060"/>
        <dbReference type="Rhea" id="RHEA-COMP:11605"/>
        <dbReference type="ChEBI" id="CHEBI:15378"/>
        <dbReference type="ChEBI" id="CHEBI:30013"/>
        <dbReference type="ChEBI" id="CHEBI:30616"/>
        <dbReference type="ChEBI" id="CHEBI:61977"/>
        <dbReference type="ChEBI" id="CHEBI:456216"/>
        <dbReference type="EC" id="2.7.11.1"/>
    </reaction>
</comment>
<dbReference type="Pfam" id="PF13855">
    <property type="entry name" value="LRR_8"/>
    <property type="match status" value="3"/>
</dbReference>
<evidence type="ECO:0000256" key="22">
    <source>
        <dbReference type="PROSITE-ProRule" id="PRU10141"/>
    </source>
</evidence>
<evidence type="ECO:0000256" key="5">
    <source>
        <dbReference type="ARBA" id="ARBA00022475"/>
    </source>
</evidence>
<keyword evidence="17 23" id="KW-0472">Membrane</keyword>
<keyword evidence="13 22" id="KW-0547">Nucleotide-binding</keyword>
<comment type="similarity">
    <text evidence="3">Belongs to the RLP family.</text>
</comment>
<feature type="domain" description="Protein kinase" evidence="24">
    <location>
        <begin position="548"/>
        <end position="817"/>
    </location>
</feature>
<feature type="domain" description="Protein kinase" evidence="24">
    <location>
        <begin position="1161"/>
        <end position="1430"/>
    </location>
</feature>
<evidence type="ECO:0000256" key="6">
    <source>
        <dbReference type="ARBA" id="ARBA00022527"/>
    </source>
</evidence>
<dbReference type="SMART" id="SM00365">
    <property type="entry name" value="LRR_SD22"/>
    <property type="match status" value="6"/>
</dbReference>
<dbReference type="PANTHER" id="PTHR48053:SF139">
    <property type="entry name" value="LRR RECEPTOR-LIKE KINASE FAMILY PROTEIN"/>
    <property type="match status" value="1"/>
</dbReference>
<evidence type="ECO:0000256" key="14">
    <source>
        <dbReference type="ARBA" id="ARBA00022777"/>
    </source>
</evidence>
<keyword evidence="18" id="KW-0675">Receptor</keyword>
<evidence type="ECO:0000256" key="3">
    <source>
        <dbReference type="ARBA" id="ARBA00009592"/>
    </source>
</evidence>
<dbReference type="Gene3D" id="3.30.200.20">
    <property type="entry name" value="Phosphorylase Kinase, domain 1"/>
    <property type="match status" value="2"/>
</dbReference>
<evidence type="ECO:0000256" key="15">
    <source>
        <dbReference type="ARBA" id="ARBA00022840"/>
    </source>
</evidence>
<dbReference type="InterPro" id="IPR051716">
    <property type="entry name" value="Plant_RL_S/T_kinase"/>
</dbReference>
<feature type="binding site" evidence="22">
    <location>
        <position position="577"/>
    </location>
    <ligand>
        <name>ATP</name>
        <dbReference type="ChEBI" id="CHEBI:30616"/>
    </ligand>
</feature>
<evidence type="ECO:0000259" key="24">
    <source>
        <dbReference type="PROSITE" id="PS50011"/>
    </source>
</evidence>
<dbReference type="PROSITE" id="PS00109">
    <property type="entry name" value="PROTEIN_KINASE_TYR"/>
    <property type="match status" value="2"/>
</dbReference>
<dbReference type="Proteomes" id="UP000828251">
    <property type="component" value="Unassembled WGS sequence"/>
</dbReference>
<evidence type="ECO:0000256" key="13">
    <source>
        <dbReference type="ARBA" id="ARBA00022741"/>
    </source>
</evidence>
<dbReference type="SUPFAM" id="SSF56112">
    <property type="entry name" value="Protein kinase-like (PK-like)"/>
    <property type="match status" value="2"/>
</dbReference>
<dbReference type="InterPro" id="IPR011009">
    <property type="entry name" value="Kinase-like_dom_sf"/>
</dbReference>
<name>A0A9D3ZUM2_9ROSI</name>
<dbReference type="PROSITE" id="PS50011">
    <property type="entry name" value="PROTEIN_KINASE_DOM"/>
    <property type="match status" value="2"/>
</dbReference>
<keyword evidence="10 23" id="KW-0812">Transmembrane</keyword>
<dbReference type="FunFam" id="1.10.510.10:FF:000445">
    <property type="entry name" value="MDIS1-interacting receptor like kinase 2"/>
    <property type="match status" value="2"/>
</dbReference>
<dbReference type="Pfam" id="PF23598">
    <property type="entry name" value="LRR_14"/>
    <property type="match status" value="1"/>
</dbReference>
<keyword evidence="26" id="KW-1185">Reference proteome</keyword>
<dbReference type="PROSITE" id="PS51450">
    <property type="entry name" value="LRR"/>
    <property type="match status" value="1"/>
</dbReference>
<keyword evidence="7" id="KW-0597">Phosphoprotein</keyword>
<evidence type="ECO:0000256" key="7">
    <source>
        <dbReference type="ARBA" id="ARBA00022553"/>
    </source>
</evidence>
<dbReference type="PANTHER" id="PTHR48053">
    <property type="entry name" value="LEUCINE RICH REPEAT FAMILY PROTEIN, EXPRESSED"/>
    <property type="match status" value="1"/>
</dbReference>
<evidence type="ECO:0000256" key="11">
    <source>
        <dbReference type="ARBA" id="ARBA00022729"/>
    </source>
</evidence>
<dbReference type="SUPFAM" id="SSF52047">
    <property type="entry name" value="RNI-like"/>
    <property type="match status" value="1"/>
</dbReference>
<dbReference type="EMBL" id="JAIQCV010000009">
    <property type="protein sequence ID" value="KAH1065334.1"/>
    <property type="molecule type" value="Genomic_DNA"/>
</dbReference>
<dbReference type="FunFam" id="3.80.10.10:FF:000383">
    <property type="entry name" value="Leucine-rich repeat receptor protein kinase EMS1"/>
    <property type="match status" value="1"/>
</dbReference>
<evidence type="ECO:0000256" key="12">
    <source>
        <dbReference type="ARBA" id="ARBA00022737"/>
    </source>
</evidence>
<keyword evidence="6" id="KW-0723">Serine/threonine-protein kinase</keyword>
<evidence type="ECO:0000256" key="23">
    <source>
        <dbReference type="SAM" id="Phobius"/>
    </source>
</evidence>
<keyword evidence="15 22" id="KW-0067">ATP-binding</keyword>
<keyword evidence="12" id="KW-0677">Repeat</keyword>
<dbReference type="OrthoDB" id="676979at2759"/>
<evidence type="ECO:0000313" key="25">
    <source>
        <dbReference type="EMBL" id="KAH1065334.1"/>
    </source>
</evidence>
<dbReference type="GO" id="GO:0005524">
    <property type="term" value="F:ATP binding"/>
    <property type="evidence" value="ECO:0007669"/>
    <property type="project" value="UniProtKB-UniRule"/>
</dbReference>
<dbReference type="InterPro" id="IPR003591">
    <property type="entry name" value="Leu-rich_rpt_typical-subtyp"/>
</dbReference>
<dbReference type="InterPro" id="IPR001245">
    <property type="entry name" value="Ser-Thr/Tyr_kinase_cat_dom"/>
</dbReference>
<evidence type="ECO:0000256" key="2">
    <source>
        <dbReference type="ARBA" id="ARBA00004479"/>
    </source>
</evidence>
<accession>A0A9D3ZUM2</accession>
<evidence type="ECO:0000256" key="20">
    <source>
        <dbReference type="ARBA" id="ARBA00047899"/>
    </source>
</evidence>
<evidence type="ECO:0000256" key="9">
    <source>
        <dbReference type="ARBA" id="ARBA00022679"/>
    </source>
</evidence>
<feature type="transmembrane region" description="Helical" evidence="23">
    <location>
        <begin position="481"/>
        <end position="504"/>
    </location>
</feature>
<dbReference type="InterPro" id="IPR001611">
    <property type="entry name" value="Leu-rich_rpt"/>
</dbReference>
<dbReference type="InterPro" id="IPR032675">
    <property type="entry name" value="LRR_dom_sf"/>
</dbReference>
<evidence type="ECO:0000256" key="18">
    <source>
        <dbReference type="ARBA" id="ARBA00023170"/>
    </source>
</evidence>
<evidence type="ECO:0000256" key="16">
    <source>
        <dbReference type="ARBA" id="ARBA00022989"/>
    </source>
</evidence>
<keyword evidence="16 23" id="KW-1133">Transmembrane helix</keyword>
<evidence type="ECO:0000256" key="21">
    <source>
        <dbReference type="ARBA" id="ARBA00048679"/>
    </source>
</evidence>
<dbReference type="Gene3D" id="1.10.510.10">
    <property type="entry name" value="Transferase(Phosphotransferase) domain 1"/>
    <property type="match status" value="2"/>
</dbReference>
<dbReference type="Pfam" id="PF00560">
    <property type="entry name" value="LRR_1"/>
    <property type="match status" value="5"/>
</dbReference>
<keyword evidence="19" id="KW-0325">Glycoprotein</keyword>
<dbReference type="PROSITE" id="PS00107">
    <property type="entry name" value="PROTEIN_KINASE_ATP"/>
    <property type="match status" value="1"/>
</dbReference>
<comment type="catalytic activity">
    <reaction evidence="21">
        <text>L-seryl-[protein] + ATP = O-phospho-L-seryl-[protein] + ADP + H(+)</text>
        <dbReference type="Rhea" id="RHEA:17989"/>
        <dbReference type="Rhea" id="RHEA-COMP:9863"/>
        <dbReference type="Rhea" id="RHEA-COMP:11604"/>
        <dbReference type="ChEBI" id="CHEBI:15378"/>
        <dbReference type="ChEBI" id="CHEBI:29999"/>
        <dbReference type="ChEBI" id="CHEBI:30616"/>
        <dbReference type="ChEBI" id="CHEBI:83421"/>
        <dbReference type="ChEBI" id="CHEBI:456216"/>
        <dbReference type="EC" id="2.7.11.1"/>
    </reaction>
</comment>
<dbReference type="GO" id="GO:0005886">
    <property type="term" value="C:plasma membrane"/>
    <property type="evidence" value="ECO:0007669"/>
    <property type="project" value="UniProtKB-SubCell"/>
</dbReference>
<evidence type="ECO:0000256" key="10">
    <source>
        <dbReference type="ARBA" id="ARBA00022692"/>
    </source>
</evidence>
<keyword evidence="8" id="KW-0433">Leucine-rich repeat</keyword>